<proteinExistence type="predicted"/>
<dbReference type="PANTHER" id="PTHR33164">
    <property type="entry name" value="TRANSCRIPTIONAL REGULATOR, MARR FAMILY"/>
    <property type="match status" value="1"/>
</dbReference>
<dbReference type="GO" id="GO:0006950">
    <property type="term" value="P:response to stress"/>
    <property type="evidence" value="ECO:0007669"/>
    <property type="project" value="TreeGrafter"/>
</dbReference>
<dbReference type="PRINTS" id="PR00598">
    <property type="entry name" value="HTHMARR"/>
</dbReference>
<protein>
    <submittedName>
        <fullName evidence="6">MarR family transcriptional regulator</fullName>
    </submittedName>
</protein>
<dbReference type="InterPro" id="IPR023187">
    <property type="entry name" value="Tscrpt_reg_MarR-type_CS"/>
</dbReference>
<gene>
    <name evidence="6" type="ORF">GCM10011492_17640</name>
</gene>
<dbReference type="SMART" id="SM00347">
    <property type="entry name" value="HTH_MARR"/>
    <property type="match status" value="1"/>
</dbReference>
<evidence type="ECO:0000256" key="2">
    <source>
        <dbReference type="ARBA" id="ARBA00023125"/>
    </source>
</evidence>
<dbReference type="InterPro" id="IPR000835">
    <property type="entry name" value="HTH_MarR-typ"/>
</dbReference>
<dbReference type="PANTHER" id="PTHR33164:SF104">
    <property type="entry name" value="TRANSCRIPTIONAL REGULATORY PROTEIN"/>
    <property type="match status" value="1"/>
</dbReference>
<dbReference type="SUPFAM" id="SSF46785">
    <property type="entry name" value="Winged helix' DNA-binding domain"/>
    <property type="match status" value="1"/>
</dbReference>
<dbReference type="InterPro" id="IPR036388">
    <property type="entry name" value="WH-like_DNA-bd_sf"/>
</dbReference>
<reference evidence="6" key="1">
    <citation type="journal article" date="2014" name="Int. J. Syst. Evol. Microbiol.">
        <title>Complete genome sequence of Corynebacterium casei LMG S-19264T (=DSM 44701T), isolated from a smear-ripened cheese.</title>
        <authorList>
            <consortium name="US DOE Joint Genome Institute (JGI-PGF)"/>
            <person name="Walter F."/>
            <person name="Albersmeier A."/>
            <person name="Kalinowski J."/>
            <person name="Ruckert C."/>
        </authorList>
    </citation>
    <scope>NUCLEOTIDE SEQUENCE</scope>
    <source>
        <strain evidence="6">CGMCC 1.15085</strain>
    </source>
</reference>
<reference evidence="6" key="2">
    <citation type="submission" date="2020-09" db="EMBL/GenBank/DDBJ databases">
        <authorList>
            <person name="Sun Q."/>
            <person name="Zhou Y."/>
        </authorList>
    </citation>
    <scope>NUCLEOTIDE SEQUENCE</scope>
    <source>
        <strain evidence="6">CGMCC 1.15085</strain>
    </source>
</reference>
<dbReference type="Gene3D" id="1.10.10.10">
    <property type="entry name" value="Winged helix-like DNA-binding domain superfamily/Winged helix DNA-binding domain"/>
    <property type="match status" value="1"/>
</dbReference>
<evidence type="ECO:0000256" key="3">
    <source>
        <dbReference type="ARBA" id="ARBA00023163"/>
    </source>
</evidence>
<feature type="domain" description="HTH marR-type" evidence="5">
    <location>
        <begin position="35"/>
        <end position="169"/>
    </location>
</feature>
<keyword evidence="1" id="KW-0805">Transcription regulation</keyword>
<dbReference type="PROSITE" id="PS01117">
    <property type="entry name" value="HTH_MARR_1"/>
    <property type="match status" value="1"/>
</dbReference>
<evidence type="ECO:0000256" key="4">
    <source>
        <dbReference type="SAM" id="MobiDB-lite"/>
    </source>
</evidence>
<dbReference type="EMBL" id="BMHI01000003">
    <property type="protein sequence ID" value="GGB27882.1"/>
    <property type="molecule type" value="Genomic_DNA"/>
</dbReference>
<dbReference type="Proteomes" id="UP000636793">
    <property type="component" value="Unassembled WGS sequence"/>
</dbReference>
<accession>A0A916T2T5</accession>
<dbReference type="InterPro" id="IPR036390">
    <property type="entry name" value="WH_DNA-bd_sf"/>
</dbReference>
<evidence type="ECO:0000313" key="7">
    <source>
        <dbReference type="Proteomes" id="UP000636793"/>
    </source>
</evidence>
<evidence type="ECO:0000256" key="1">
    <source>
        <dbReference type="ARBA" id="ARBA00023015"/>
    </source>
</evidence>
<keyword evidence="2" id="KW-0238">DNA-binding</keyword>
<dbReference type="InterPro" id="IPR039422">
    <property type="entry name" value="MarR/SlyA-like"/>
</dbReference>
<sequence length="199" mass="21548">MGARNENHRADESSDPIARVLEGWRVERPDLDVAPIAVTARLSRLRQALGTRLEAVFAAHGLSGADFAVLATIVRTGGDPLSQRRLGEELNLTPGTISVRVDRLVRDGLVARVPDPADGRGQLVGLSGAGRQRFEACAPEHLANARLLTSGITRSEFDELGRLLGKLLTSLDPDQPNAEGETRQRHQATTARGRRRSAR</sequence>
<dbReference type="RefSeq" id="WP_188836658.1">
    <property type="nucleotide sequence ID" value="NZ_BMHI01000003.1"/>
</dbReference>
<keyword evidence="3" id="KW-0804">Transcription</keyword>
<organism evidence="6 7">
    <name type="scientific">Flexivirga endophytica</name>
    <dbReference type="NCBI Taxonomy" id="1849103"/>
    <lineage>
        <taxon>Bacteria</taxon>
        <taxon>Bacillati</taxon>
        <taxon>Actinomycetota</taxon>
        <taxon>Actinomycetes</taxon>
        <taxon>Micrococcales</taxon>
        <taxon>Dermacoccaceae</taxon>
        <taxon>Flexivirga</taxon>
    </lineage>
</organism>
<dbReference type="GO" id="GO:0003677">
    <property type="term" value="F:DNA binding"/>
    <property type="evidence" value="ECO:0007669"/>
    <property type="project" value="UniProtKB-KW"/>
</dbReference>
<dbReference type="AlphaFoldDB" id="A0A916T2T5"/>
<dbReference type="PROSITE" id="PS50995">
    <property type="entry name" value="HTH_MARR_2"/>
    <property type="match status" value="1"/>
</dbReference>
<keyword evidence="7" id="KW-1185">Reference proteome</keyword>
<dbReference type="GO" id="GO:0003700">
    <property type="term" value="F:DNA-binding transcription factor activity"/>
    <property type="evidence" value="ECO:0007669"/>
    <property type="project" value="InterPro"/>
</dbReference>
<feature type="region of interest" description="Disordered" evidence="4">
    <location>
        <begin position="170"/>
        <end position="199"/>
    </location>
</feature>
<name>A0A916T2T5_9MICO</name>
<evidence type="ECO:0000259" key="5">
    <source>
        <dbReference type="PROSITE" id="PS50995"/>
    </source>
</evidence>
<dbReference type="Pfam" id="PF12802">
    <property type="entry name" value="MarR_2"/>
    <property type="match status" value="1"/>
</dbReference>
<evidence type="ECO:0000313" key="6">
    <source>
        <dbReference type="EMBL" id="GGB27882.1"/>
    </source>
</evidence>
<comment type="caution">
    <text evidence="6">The sequence shown here is derived from an EMBL/GenBank/DDBJ whole genome shotgun (WGS) entry which is preliminary data.</text>
</comment>